<evidence type="ECO:0000259" key="6">
    <source>
        <dbReference type="PROSITE" id="PS50262"/>
    </source>
</evidence>
<evidence type="ECO:0000256" key="4">
    <source>
        <dbReference type="ARBA" id="ARBA00023136"/>
    </source>
</evidence>
<gene>
    <name evidence="7" type="ORF">PMAYCL1PPCAC_19413</name>
</gene>
<sequence>MEDPSVTELDCSYHEQLLLDWKMVFVGGIGLFTALFSIVNNCLLYYTFVTSRTLKKRRLTYLKWISLCDVFVSTSYIAIMCVQVYVDYFHSLFLFYMWHTYLVIAYTISHITFSSSSYLLMAATIERYLQTTANTRSTKIFHCLRSHRAFVVLFCFMAGFILRGTVFFEIEVKTTSECTGFASMWAAPSSLTSSPLFETIWKFWIRKLLTVILPFVVLAYFNVAIVLNVRKSDRDQIVKTLILYVTVGPRGDTHRLSSRLRTVTRMLVIVVCTYLFSNIIDVCIAIMENIDFETLVEEYPRIYTVASDISSFLPILACALRPVIYATNDHIIAREIRRSFARLCGCRHTRELPELLAVHDSPSEKLPLEPRFGMGRLIMARAALEEPRHSFISVSSVLL</sequence>
<proteinExistence type="predicted"/>
<feature type="transmembrane region" description="Helical" evidence="5">
    <location>
        <begin position="208"/>
        <end position="229"/>
    </location>
</feature>
<name>A0AAN5CR73_9BILA</name>
<feature type="transmembrane region" description="Helical" evidence="5">
    <location>
        <begin position="98"/>
        <end position="120"/>
    </location>
</feature>
<keyword evidence="4 5" id="KW-0472">Membrane</keyword>
<comment type="caution">
    <text evidence="7">The sequence shown here is derived from an EMBL/GenBank/DDBJ whole genome shotgun (WGS) entry which is preliminary data.</text>
</comment>
<feature type="transmembrane region" description="Helical" evidence="5">
    <location>
        <begin position="266"/>
        <end position="287"/>
    </location>
</feature>
<dbReference type="SUPFAM" id="SSF81321">
    <property type="entry name" value="Family A G protein-coupled receptor-like"/>
    <property type="match status" value="1"/>
</dbReference>
<dbReference type="EMBL" id="BTRK01000004">
    <property type="protein sequence ID" value="GMR49218.1"/>
    <property type="molecule type" value="Genomic_DNA"/>
</dbReference>
<dbReference type="AlphaFoldDB" id="A0AAN5CR73"/>
<dbReference type="Gene3D" id="1.20.1070.10">
    <property type="entry name" value="Rhodopsin 7-helix transmembrane proteins"/>
    <property type="match status" value="1"/>
</dbReference>
<keyword evidence="2 5" id="KW-0812">Transmembrane</keyword>
<evidence type="ECO:0000256" key="3">
    <source>
        <dbReference type="ARBA" id="ARBA00022989"/>
    </source>
</evidence>
<evidence type="ECO:0000256" key="5">
    <source>
        <dbReference type="SAM" id="Phobius"/>
    </source>
</evidence>
<accession>A0AAN5CR73</accession>
<keyword evidence="8" id="KW-1185">Reference proteome</keyword>
<organism evidence="7 8">
    <name type="scientific">Pristionchus mayeri</name>
    <dbReference type="NCBI Taxonomy" id="1317129"/>
    <lineage>
        <taxon>Eukaryota</taxon>
        <taxon>Metazoa</taxon>
        <taxon>Ecdysozoa</taxon>
        <taxon>Nematoda</taxon>
        <taxon>Chromadorea</taxon>
        <taxon>Rhabditida</taxon>
        <taxon>Rhabditina</taxon>
        <taxon>Diplogasteromorpha</taxon>
        <taxon>Diplogasteroidea</taxon>
        <taxon>Neodiplogasteridae</taxon>
        <taxon>Pristionchus</taxon>
    </lineage>
</organism>
<evidence type="ECO:0000256" key="2">
    <source>
        <dbReference type="ARBA" id="ARBA00022692"/>
    </source>
</evidence>
<dbReference type="GO" id="GO:0016020">
    <property type="term" value="C:membrane"/>
    <property type="evidence" value="ECO:0007669"/>
    <property type="project" value="UniProtKB-SubCell"/>
</dbReference>
<evidence type="ECO:0000256" key="1">
    <source>
        <dbReference type="ARBA" id="ARBA00004370"/>
    </source>
</evidence>
<keyword evidence="3 5" id="KW-1133">Transmembrane helix</keyword>
<comment type="subcellular location">
    <subcellularLocation>
        <location evidence="1">Membrane</location>
    </subcellularLocation>
</comment>
<dbReference type="InterPro" id="IPR017452">
    <property type="entry name" value="GPCR_Rhodpsn_7TM"/>
</dbReference>
<evidence type="ECO:0000313" key="7">
    <source>
        <dbReference type="EMBL" id="GMR49218.1"/>
    </source>
</evidence>
<dbReference type="CDD" id="cd14978">
    <property type="entry name" value="7tmA_FMRFamide_R-like"/>
    <property type="match status" value="1"/>
</dbReference>
<evidence type="ECO:0000313" key="8">
    <source>
        <dbReference type="Proteomes" id="UP001328107"/>
    </source>
</evidence>
<dbReference type="PROSITE" id="PS50262">
    <property type="entry name" value="G_PROTEIN_RECEP_F1_2"/>
    <property type="match status" value="1"/>
</dbReference>
<feature type="transmembrane region" description="Helical" evidence="5">
    <location>
        <begin position="302"/>
        <end position="324"/>
    </location>
</feature>
<dbReference type="Proteomes" id="UP001328107">
    <property type="component" value="Unassembled WGS sequence"/>
</dbReference>
<reference evidence="8" key="1">
    <citation type="submission" date="2022-10" db="EMBL/GenBank/DDBJ databases">
        <title>Genome assembly of Pristionchus species.</title>
        <authorList>
            <person name="Yoshida K."/>
            <person name="Sommer R.J."/>
        </authorList>
    </citation>
    <scope>NUCLEOTIDE SEQUENCE [LARGE SCALE GENOMIC DNA]</scope>
    <source>
        <strain evidence="8">RS5460</strain>
    </source>
</reference>
<protein>
    <recommendedName>
        <fullName evidence="6">G-protein coupled receptors family 1 profile domain-containing protein</fullName>
    </recommendedName>
</protein>
<feature type="transmembrane region" description="Helical" evidence="5">
    <location>
        <begin position="23"/>
        <end position="49"/>
    </location>
</feature>
<feature type="transmembrane region" description="Helical" evidence="5">
    <location>
        <begin position="149"/>
        <end position="168"/>
    </location>
</feature>
<feature type="domain" description="G-protein coupled receptors family 1 profile" evidence="6">
    <location>
        <begin position="40"/>
        <end position="325"/>
    </location>
</feature>
<dbReference type="PANTHER" id="PTHR46709">
    <property type="entry name" value="PROTEIN CBG23488-RELATED"/>
    <property type="match status" value="1"/>
</dbReference>
<dbReference type="PANTHER" id="PTHR46709:SF8">
    <property type="entry name" value="G-PROTEIN COUPLED RECEPTORS FAMILY 1 PROFILE DOMAIN-CONTAINING PROTEIN"/>
    <property type="match status" value="1"/>
</dbReference>
<feature type="transmembrane region" description="Helical" evidence="5">
    <location>
        <begin position="61"/>
        <end position="86"/>
    </location>
</feature>